<dbReference type="Proteomes" id="UP000245956">
    <property type="component" value="Unassembled WGS sequence"/>
</dbReference>
<evidence type="ECO:0000256" key="1">
    <source>
        <dbReference type="SAM" id="MobiDB-lite"/>
    </source>
</evidence>
<feature type="transmembrane region" description="Helical" evidence="2">
    <location>
        <begin position="295"/>
        <end position="317"/>
    </location>
</feature>
<evidence type="ECO:0000313" key="3">
    <source>
        <dbReference type="EMBL" id="PWI76923.1"/>
    </source>
</evidence>
<evidence type="ECO:0000256" key="2">
    <source>
        <dbReference type="SAM" id="Phobius"/>
    </source>
</evidence>
<sequence>MQASIRRKQTDKHSRPRLPVQPFLHAPSHELGYGNELHEYLVVDLPVLLLANARPCVVLDASLRHKTAQIQDSRGPPSKSNSRLTRAVQHSSMALTVGHASVNASFGASASASFSSTVTASASPSCTTSSNTPRDGDIVSLPLDLRCFYIAPQSYALSFLVEAVTTRVDDPSQQMLISSFIYAGTTILLACCCYLFVSDVATTTHHTLVDRLIWQHARHLRNSIRNMAFLPLVQLMLPLSIRRSLVKLYERRIVHLSGAALQNICLVLADTQLITGASLLIVLRLKTNSVSRFDYCTVTSLASMALVSYQAIFVIVADKAKDTPLYMRLWRSLWLLVLFVGVGFTNTSIYSKVFSEETHEKAWCKPMATVSLKDITDFALSRTITANLIVENGALLWGLCSILSILFPGLTNRRAAQAAIAWAHFLLWWPARRKLQRRLPTGFLRDASNFCWLALATVALSIREVLFSHALTLLRVIYMFASGLQDILGLRSYSISWCHGFEGNWGFGQVLSLLLLALPVSSFLDELWKTNSHDATQNEGDEMESQASDQIPLRLYRSQQGTCGPEATPQVPPTALSGTQAFLQDDGPNNRISTIVRPTLESMAWFKTQQDANPASNIENITKLETQLFGSRWFQWWVMFLMGLCLGLVDAAYIGRCWDATGIDMETGQADHLPNGFEQVLAPKLGNAKHVNIAMQATTDCKQRVLLCPLTLLSHGRPSHRRMMLLSEAVKDDHDMVVEIYHRVVAATEDADGPAARETFMTRVGQCVVKEKLVLLPFIRQVLPDDGERLERYRLDHISYNVFLPDSLSDLGHGQIKEKLHRLHEIPMGDVSFVPELTSLWIDLSGHIADLDDRDLPALEDATSADESEAAAVQYCEAGAYEPEMAHPPSLVAESTKLVDDFLGRSQGHAV</sequence>
<evidence type="ECO:0000313" key="4">
    <source>
        <dbReference type="Proteomes" id="UP000245956"/>
    </source>
</evidence>
<keyword evidence="2" id="KW-1133">Transmembrane helix</keyword>
<accession>A0A2U3EQY5</accession>
<name>A0A2U3EQY5_PURLI</name>
<organism evidence="3 4">
    <name type="scientific">Purpureocillium lilacinum</name>
    <name type="common">Paecilomyces lilacinus</name>
    <dbReference type="NCBI Taxonomy" id="33203"/>
    <lineage>
        <taxon>Eukaryota</taxon>
        <taxon>Fungi</taxon>
        <taxon>Dikarya</taxon>
        <taxon>Ascomycota</taxon>
        <taxon>Pezizomycotina</taxon>
        <taxon>Sordariomycetes</taxon>
        <taxon>Hypocreomycetidae</taxon>
        <taxon>Hypocreales</taxon>
        <taxon>Ophiocordycipitaceae</taxon>
        <taxon>Purpureocillium</taxon>
    </lineage>
</organism>
<feature type="compositionally biased region" description="Basic residues" evidence="1">
    <location>
        <begin position="1"/>
        <end position="16"/>
    </location>
</feature>
<dbReference type="EMBL" id="LCWV01000001">
    <property type="protein sequence ID" value="PWI76923.1"/>
    <property type="molecule type" value="Genomic_DNA"/>
</dbReference>
<proteinExistence type="predicted"/>
<dbReference type="PANTHER" id="PTHR35585:SF1">
    <property type="entry name" value="HHE DOMAIN PROTEIN (AFU_ORTHOLOGUE AFUA_4G00730)"/>
    <property type="match status" value="1"/>
</dbReference>
<comment type="caution">
    <text evidence="3">The sequence shown here is derived from an EMBL/GenBank/DDBJ whole genome shotgun (WGS) entry which is preliminary data.</text>
</comment>
<reference evidence="3 4" key="1">
    <citation type="journal article" date="2016" name="Front. Microbiol.">
        <title>Genome and transcriptome sequences reveal the specific parasitism of the nematophagous Purpureocillium lilacinum 36-1.</title>
        <authorList>
            <person name="Xie J."/>
            <person name="Li S."/>
            <person name="Mo C."/>
            <person name="Xiao X."/>
            <person name="Peng D."/>
            <person name="Wang G."/>
            <person name="Xiao Y."/>
        </authorList>
    </citation>
    <scope>NUCLEOTIDE SEQUENCE [LARGE SCALE GENOMIC DNA]</scope>
    <source>
        <strain evidence="3 4">36-1</strain>
    </source>
</reference>
<feature type="transmembrane region" description="Helical" evidence="2">
    <location>
        <begin position="388"/>
        <end position="409"/>
    </location>
</feature>
<keyword evidence="2" id="KW-0812">Transmembrane</keyword>
<gene>
    <name evidence="3" type="ORF">PCL_04117</name>
</gene>
<protein>
    <submittedName>
        <fullName evidence="3">HHE domain-containing protein</fullName>
    </submittedName>
</protein>
<keyword evidence="2" id="KW-0472">Membrane</keyword>
<feature type="transmembrane region" description="Helical" evidence="2">
    <location>
        <begin position="261"/>
        <end position="283"/>
    </location>
</feature>
<feature type="transmembrane region" description="Helical" evidence="2">
    <location>
        <begin position="180"/>
        <end position="202"/>
    </location>
</feature>
<feature type="transmembrane region" description="Helical" evidence="2">
    <location>
        <begin position="329"/>
        <end position="351"/>
    </location>
</feature>
<feature type="transmembrane region" description="Helical" evidence="2">
    <location>
        <begin position="634"/>
        <end position="655"/>
    </location>
</feature>
<dbReference type="AlphaFoldDB" id="A0A2U3EQY5"/>
<dbReference type="PANTHER" id="PTHR35585">
    <property type="entry name" value="HHE DOMAIN PROTEIN (AFU_ORTHOLOGUE AFUA_4G00730)"/>
    <property type="match status" value="1"/>
</dbReference>
<feature type="region of interest" description="Disordered" evidence="1">
    <location>
        <begin position="1"/>
        <end position="22"/>
    </location>
</feature>